<dbReference type="EMBL" id="AP029264">
    <property type="protein sequence ID" value="BFF95731.1"/>
    <property type="molecule type" value="Genomic_DNA"/>
</dbReference>
<keyword evidence="1" id="KW-0732">Signal</keyword>
<feature type="signal peptide" evidence="1">
    <location>
        <begin position="1"/>
        <end position="22"/>
    </location>
</feature>
<evidence type="ECO:0000313" key="3">
    <source>
        <dbReference type="Proteomes" id="UP001500889"/>
    </source>
</evidence>
<gene>
    <name evidence="2" type="ORF">DMAD_13073</name>
</gene>
<protein>
    <submittedName>
        <fullName evidence="2">Uncharacterized protein</fullName>
    </submittedName>
</protein>
<proteinExistence type="predicted"/>
<dbReference type="Proteomes" id="UP001500889">
    <property type="component" value="Chromosome U"/>
</dbReference>
<sequence>MIGKSLPLLLLLLVPSIIEALGTQVICYDHKRMLTLIESLNGTVDEQLSLAASTWGKLRADYPRDVAKIDELDETMQRVMCNKDQNITLSQQLQGHLMREHIREHLETINTTALFRQALEAPEHELGKWQLAIGRHSQRFHCLFKPEQLQKIIGSVLKRLYSLEKSNKLASLFYQLYLTGSRAKESFQLMAYSELLLYERYKSGGQKSVDFDNYMAKMWQSLQLEEPYTSLDQGLKQRLVDAIIDLLGYI</sequence>
<reference evidence="2 3" key="1">
    <citation type="submission" date="2024-02" db="EMBL/GenBank/DDBJ databases">
        <title>A chromosome-level genome assembly of Drosophila madeirensis, a fruit fly species endemic to Madeira island.</title>
        <authorList>
            <person name="Tomihara K."/>
            <person name="Llopart A."/>
            <person name="Yamamoto D."/>
        </authorList>
    </citation>
    <scope>NUCLEOTIDE SEQUENCE [LARGE SCALE GENOMIC DNA]</scope>
    <source>
        <strain evidence="2 3">RF1</strain>
    </source>
</reference>
<evidence type="ECO:0000256" key="1">
    <source>
        <dbReference type="SAM" id="SignalP"/>
    </source>
</evidence>
<evidence type="ECO:0000313" key="2">
    <source>
        <dbReference type="EMBL" id="BFF95731.1"/>
    </source>
</evidence>
<organism evidence="2 3">
    <name type="scientific">Drosophila madeirensis</name>
    <name type="common">Fruit fly</name>
    <dbReference type="NCBI Taxonomy" id="30013"/>
    <lineage>
        <taxon>Eukaryota</taxon>
        <taxon>Metazoa</taxon>
        <taxon>Ecdysozoa</taxon>
        <taxon>Arthropoda</taxon>
        <taxon>Hexapoda</taxon>
        <taxon>Insecta</taxon>
        <taxon>Pterygota</taxon>
        <taxon>Neoptera</taxon>
        <taxon>Endopterygota</taxon>
        <taxon>Diptera</taxon>
        <taxon>Brachycera</taxon>
        <taxon>Muscomorpha</taxon>
        <taxon>Ephydroidea</taxon>
        <taxon>Drosophilidae</taxon>
        <taxon>Drosophila</taxon>
        <taxon>Sophophora</taxon>
    </lineage>
</organism>
<keyword evidence="3" id="KW-1185">Reference proteome</keyword>
<name>A0AAU9FJI4_DROMD</name>
<dbReference type="AlphaFoldDB" id="A0AAU9FJI4"/>
<accession>A0AAU9FJI4</accession>
<feature type="chain" id="PRO_5043392537" evidence="1">
    <location>
        <begin position="23"/>
        <end position="250"/>
    </location>
</feature>